<reference evidence="1 2" key="2">
    <citation type="journal article" date="2012" name="PLoS Pathog.">
        <title>Diverse lifestyles and strategies of plant pathogenesis encoded in the genomes of eighteen Dothideomycetes fungi.</title>
        <authorList>
            <person name="Ohm R.A."/>
            <person name="Feau N."/>
            <person name="Henrissat B."/>
            <person name="Schoch C.L."/>
            <person name="Horwitz B.A."/>
            <person name="Barry K.W."/>
            <person name="Condon B.J."/>
            <person name="Copeland A.C."/>
            <person name="Dhillon B."/>
            <person name="Glaser F."/>
            <person name="Hesse C.N."/>
            <person name="Kosti I."/>
            <person name="LaButti K."/>
            <person name="Lindquist E.A."/>
            <person name="Lucas S."/>
            <person name="Salamov A.A."/>
            <person name="Bradshaw R.E."/>
            <person name="Ciuffetti L."/>
            <person name="Hamelin R.C."/>
            <person name="Kema G.H.J."/>
            <person name="Lawrence C."/>
            <person name="Scott J.A."/>
            <person name="Spatafora J.W."/>
            <person name="Turgeon B.G."/>
            <person name="de Wit P.J.G.M."/>
            <person name="Zhong S."/>
            <person name="Goodwin S.B."/>
            <person name="Grigoriev I.V."/>
        </authorList>
    </citation>
    <scope>NUCLEOTIDE SEQUENCE [LARGE SCALE GENOMIC DNA]</scope>
    <source>
        <strain evidence="2">NZE10 / CBS 128990</strain>
    </source>
</reference>
<protein>
    <recommendedName>
        <fullName evidence="3">F-box domain-containing protein</fullName>
    </recommendedName>
</protein>
<dbReference type="EMBL" id="KB446548">
    <property type="protein sequence ID" value="EME38145.1"/>
    <property type="molecule type" value="Genomic_DNA"/>
</dbReference>
<dbReference type="HOGENOM" id="CLU_2158290_0_0_1"/>
<organism evidence="1 2">
    <name type="scientific">Dothistroma septosporum (strain NZE10 / CBS 128990)</name>
    <name type="common">Red band needle blight fungus</name>
    <name type="synonym">Mycosphaerella pini</name>
    <dbReference type="NCBI Taxonomy" id="675120"/>
    <lineage>
        <taxon>Eukaryota</taxon>
        <taxon>Fungi</taxon>
        <taxon>Dikarya</taxon>
        <taxon>Ascomycota</taxon>
        <taxon>Pezizomycotina</taxon>
        <taxon>Dothideomycetes</taxon>
        <taxon>Dothideomycetidae</taxon>
        <taxon>Mycosphaerellales</taxon>
        <taxon>Mycosphaerellaceae</taxon>
        <taxon>Dothistroma</taxon>
    </lineage>
</organism>
<accession>M2YI15</accession>
<dbReference type="SUPFAM" id="SSF81383">
    <property type="entry name" value="F-box domain"/>
    <property type="match status" value="1"/>
</dbReference>
<dbReference type="CDD" id="cd09917">
    <property type="entry name" value="F-box_SF"/>
    <property type="match status" value="1"/>
</dbReference>
<dbReference type="OrthoDB" id="10624054at2759"/>
<dbReference type="Proteomes" id="UP000016933">
    <property type="component" value="Unassembled WGS sequence"/>
</dbReference>
<sequence>MSTNKFRAIHAVLATYELLERILLYVAMKQLYTLQRTSKTFLEIIPRSHPLQQKLFRLASGPPTDPIMPGPLMTPRKLSIPDYPLEGRQCNPNIGVIRLEHSDTNRRGAKW</sequence>
<gene>
    <name evidence="1" type="ORF">DOTSEDRAFT_29729</name>
</gene>
<keyword evidence="2" id="KW-1185">Reference proteome</keyword>
<reference evidence="2" key="1">
    <citation type="journal article" date="2012" name="PLoS Genet.">
        <title>The genomes of the fungal plant pathogens Cladosporium fulvum and Dothistroma septosporum reveal adaptation to different hosts and lifestyles but also signatures of common ancestry.</title>
        <authorList>
            <person name="de Wit P.J.G.M."/>
            <person name="van der Burgt A."/>
            <person name="Oekmen B."/>
            <person name="Stergiopoulos I."/>
            <person name="Abd-Elsalam K.A."/>
            <person name="Aerts A.L."/>
            <person name="Bahkali A.H."/>
            <person name="Beenen H.G."/>
            <person name="Chettri P."/>
            <person name="Cox M.P."/>
            <person name="Datema E."/>
            <person name="de Vries R.P."/>
            <person name="Dhillon B."/>
            <person name="Ganley A.R."/>
            <person name="Griffiths S.A."/>
            <person name="Guo Y."/>
            <person name="Hamelin R.C."/>
            <person name="Henrissat B."/>
            <person name="Kabir M.S."/>
            <person name="Jashni M.K."/>
            <person name="Kema G."/>
            <person name="Klaubauf S."/>
            <person name="Lapidus A."/>
            <person name="Levasseur A."/>
            <person name="Lindquist E."/>
            <person name="Mehrabi R."/>
            <person name="Ohm R.A."/>
            <person name="Owen T.J."/>
            <person name="Salamov A."/>
            <person name="Schwelm A."/>
            <person name="Schijlen E."/>
            <person name="Sun H."/>
            <person name="van den Burg H.A."/>
            <person name="van Ham R.C.H.J."/>
            <person name="Zhang S."/>
            <person name="Goodwin S.B."/>
            <person name="Grigoriev I.V."/>
            <person name="Collemare J."/>
            <person name="Bradshaw R.E."/>
        </authorList>
    </citation>
    <scope>NUCLEOTIDE SEQUENCE [LARGE SCALE GENOMIC DNA]</scope>
    <source>
        <strain evidence="2">NZE10 / CBS 128990</strain>
    </source>
</reference>
<proteinExistence type="predicted"/>
<evidence type="ECO:0000313" key="1">
    <source>
        <dbReference type="EMBL" id="EME38145.1"/>
    </source>
</evidence>
<evidence type="ECO:0008006" key="3">
    <source>
        <dbReference type="Google" id="ProtNLM"/>
    </source>
</evidence>
<name>M2YI15_DOTSN</name>
<dbReference type="InterPro" id="IPR036047">
    <property type="entry name" value="F-box-like_dom_sf"/>
</dbReference>
<evidence type="ECO:0000313" key="2">
    <source>
        <dbReference type="Proteomes" id="UP000016933"/>
    </source>
</evidence>
<dbReference type="AlphaFoldDB" id="M2YI15"/>